<keyword evidence="3" id="KW-1185">Reference proteome</keyword>
<dbReference type="Proteomes" id="UP000637720">
    <property type="component" value="Unassembled WGS sequence"/>
</dbReference>
<keyword evidence="1" id="KW-1133">Transmembrane helix</keyword>
<dbReference type="InterPro" id="IPR024490">
    <property type="entry name" value="DUF2759"/>
</dbReference>
<evidence type="ECO:0000256" key="1">
    <source>
        <dbReference type="SAM" id="Phobius"/>
    </source>
</evidence>
<sequence>MPVLEILFLLIGAVCVWSIFRQAREKNVLGVVMSILGAITGLGFGILELMAKLS</sequence>
<dbReference type="RefSeq" id="WP_157057843.1">
    <property type="nucleotide sequence ID" value="NZ_BMOF01000023.1"/>
</dbReference>
<evidence type="ECO:0000313" key="2">
    <source>
        <dbReference type="EMBL" id="GGK00757.1"/>
    </source>
</evidence>
<keyword evidence="1" id="KW-0472">Membrane</keyword>
<reference evidence="2" key="1">
    <citation type="journal article" date="2014" name="Int. J. Syst. Evol. Microbiol.">
        <title>Complete genome sequence of Corynebacterium casei LMG S-19264T (=DSM 44701T), isolated from a smear-ripened cheese.</title>
        <authorList>
            <consortium name="US DOE Joint Genome Institute (JGI-PGF)"/>
            <person name="Walter F."/>
            <person name="Albersmeier A."/>
            <person name="Kalinowski J."/>
            <person name="Ruckert C."/>
        </authorList>
    </citation>
    <scope>NUCLEOTIDE SEQUENCE</scope>
    <source>
        <strain evidence="2">JCM 14719</strain>
    </source>
</reference>
<name>A0A8J3FBA0_9BACI</name>
<comment type="caution">
    <text evidence="2">The sequence shown here is derived from an EMBL/GenBank/DDBJ whole genome shotgun (WGS) entry which is preliminary data.</text>
</comment>
<reference evidence="2" key="2">
    <citation type="submission" date="2020-09" db="EMBL/GenBank/DDBJ databases">
        <authorList>
            <person name="Sun Q."/>
            <person name="Ohkuma M."/>
        </authorList>
    </citation>
    <scope>NUCLEOTIDE SEQUENCE</scope>
    <source>
        <strain evidence="2">JCM 14719</strain>
    </source>
</reference>
<dbReference type="AlphaFoldDB" id="A0A8J3FBA0"/>
<evidence type="ECO:0000313" key="3">
    <source>
        <dbReference type="Proteomes" id="UP000637720"/>
    </source>
</evidence>
<dbReference type="EMBL" id="BMOF01000023">
    <property type="protein sequence ID" value="GGK00757.1"/>
    <property type="molecule type" value="Genomic_DNA"/>
</dbReference>
<dbReference type="Pfam" id="PF10958">
    <property type="entry name" value="DUF2759"/>
    <property type="match status" value="1"/>
</dbReference>
<protein>
    <submittedName>
        <fullName evidence="2">Uncharacterized protein</fullName>
    </submittedName>
</protein>
<keyword evidence="1" id="KW-0812">Transmembrane</keyword>
<organism evidence="2 3">
    <name type="scientific">Calditerricola satsumensis</name>
    <dbReference type="NCBI Taxonomy" id="373054"/>
    <lineage>
        <taxon>Bacteria</taxon>
        <taxon>Bacillati</taxon>
        <taxon>Bacillota</taxon>
        <taxon>Bacilli</taxon>
        <taxon>Bacillales</taxon>
        <taxon>Bacillaceae</taxon>
        <taxon>Calditerricola</taxon>
    </lineage>
</organism>
<gene>
    <name evidence="2" type="ORF">GCM10007043_13500</name>
</gene>
<feature type="transmembrane region" description="Helical" evidence="1">
    <location>
        <begin position="31"/>
        <end position="51"/>
    </location>
</feature>
<accession>A0A8J3FBA0</accession>
<proteinExistence type="predicted"/>